<organism evidence="2">
    <name type="scientific">Pelagomonas calceolata</name>
    <dbReference type="NCBI Taxonomy" id="35677"/>
    <lineage>
        <taxon>Eukaryota</taxon>
        <taxon>Sar</taxon>
        <taxon>Stramenopiles</taxon>
        <taxon>Ochrophyta</taxon>
        <taxon>Pelagophyceae</taxon>
        <taxon>Pelagomonadales</taxon>
        <taxon>Pelagomonadaceae</taxon>
        <taxon>Pelagomonas</taxon>
    </lineage>
</organism>
<dbReference type="EMBL" id="HBIW01005223">
    <property type="protein sequence ID" value="CAE0688849.1"/>
    <property type="molecule type" value="Transcribed_RNA"/>
</dbReference>
<reference evidence="2" key="1">
    <citation type="submission" date="2021-01" db="EMBL/GenBank/DDBJ databases">
        <authorList>
            <person name="Corre E."/>
            <person name="Pelletier E."/>
            <person name="Niang G."/>
            <person name="Scheremetjew M."/>
            <person name="Finn R."/>
            <person name="Kale V."/>
            <person name="Holt S."/>
            <person name="Cochrane G."/>
            <person name="Meng A."/>
            <person name="Brown T."/>
            <person name="Cohen L."/>
        </authorList>
    </citation>
    <scope>NUCLEOTIDE SEQUENCE</scope>
    <source>
        <strain evidence="2">CCMP1756</strain>
    </source>
</reference>
<dbReference type="Pfam" id="PF02698">
    <property type="entry name" value="DUF218"/>
    <property type="match status" value="1"/>
</dbReference>
<dbReference type="AlphaFoldDB" id="A0A7S3ZNH5"/>
<protein>
    <recommendedName>
        <fullName evidence="1">DUF218 domain-containing protein</fullName>
    </recommendedName>
</protein>
<accession>A0A7S3ZNH5</accession>
<evidence type="ECO:0000313" key="2">
    <source>
        <dbReference type="EMBL" id="CAE0688849.1"/>
    </source>
</evidence>
<proteinExistence type="predicted"/>
<feature type="domain" description="DUF218" evidence="1">
    <location>
        <begin position="62"/>
        <end position="175"/>
    </location>
</feature>
<name>A0A7S3ZNH5_9STRA</name>
<sequence>MQGHHALYCAAPAHATGRLGTAGSGARGRRHILAALLMACGHAKTAVLVHGFHLRAPNWETVVWGGGGGRVAYGYDLAKAEAADLFVVGSGASTDEETGETEGAVILRRLREGNSRASSDALISDAVVLDDALNTREELERFSELCRARGVERAFCVSSPAHCPRVCRDAAVAFGARHPTCRWAVAPCRTDFSRASDVAIVEPPHRPDREQPLLHDVVNRVFRLPPADQAAFVDHAVAFLDGAEGYPP</sequence>
<gene>
    <name evidence="2" type="ORF">PCAL00307_LOCUS4283</name>
</gene>
<dbReference type="InterPro" id="IPR003848">
    <property type="entry name" value="DUF218"/>
</dbReference>
<evidence type="ECO:0000259" key="1">
    <source>
        <dbReference type="Pfam" id="PF02698"/>
    </source>
</evidence>